<proteinExistence type="predicted"/>
<feature type="domain" description="HTH cro/C1-type" evidence="1">
    <location>
        <begin position="17"/>
        <end position="52"/>
    </location>
</feature>
<dbReference type="Proteomes" id="UP001235343">
    <property type="component" value="Unassembled WGS sequence"/>
</dbReference>
<reference evidence="2 3" key="1">
    <citation type="submission" date="2023-06" db="EMBL/GenBank/DDBJ databases">
        <title>Aquibacillus rhizosphaerae LR5S19.</title>
        <authorList>
            <person name="Sun J.-Q."/>
        </authorList>
    </citation>
    <scope>NUCLEOTIDE SEQUENCE [LARGE SCALE GENOMIC DNA]</scope>
    <source>
        <strain evidence="2 3">LR5S19</strain>
    </source>
</reference>
<sequence length="56" mass="6499">MELRKLNFQKLDISMLVSEERKKKSLTFKDIGLGIGTSPSYIFRIEKGKKIPQMIL</sequence>
<evidence type="ECO:0000313" key="3">
    <source>
        <dbReference type="Proteomes" id="UP001235343"/>
    </source>
</evidence>
<dbReference type="InterPro" id="IPR001387">
    <property type="entry name" value="Cro/C1-type_HTH"/>
</dbReference>
<dbReference type="CDD" id="cd00093">
    <property type="entry name" value="HTH_XRE"/>
    <property type="match status" value="1"/>
</dbReference>
<dbReference type="Pfam" id="PF01381">
    <property type="entry name" value="HTH_3"/>
    <property type="match status" value="1"/>
</dbReference>
<evidence type="ECO:0000259" key="1">
    <source>
        <dbReference type="PROSITE" id="PS50943"/>
    </source>
</evidence>
<dbReference type="EMBL" id="JASTZU010000027">
    <property type="protein sequence ID" value="MDL4840338.1"/>
    <property type="molecule type" value="Genomic_DNA"/>
</dbReference>
<dbReference type="InterPro" id="IPR010982">
    <property type="entry name" value="Lambda_DNA-bd_dom_sf"/>
</dbReference>
<organism evidence="2 3">
    <name type="scientific">Aquibacillus rhizosphaerae</name>
    <dbReference type="NCBI Taxonomy" id="3051431"/>
    <lineage>
        <taxon>Bacteria</taxon>
        <taxon>Bacillati</taxon>
        <taxon>Bacillota</taxon>
        <taxon>Bacilli</taxon>
        <taxon>Bacillales</taxon>
        <taxon>Bacillaceae</taxon>
        <taxon>Aquibacillus</taxon>
    </lineage>
</organism>
<accession>A0ABT7L397</accession>
<comment type="caution">
    <text evidence="2">The sequence shown here is derived from an EMBL/GenBank/DDBJ whole genome shotgun (WGS) entry which is preliminary data.</text>
</comment>
<gene>
    <name evidence="2" type="ORF">QQS35_07765</name>
</gene>
<name>A0ABT7L397_9BACI</name>
<dbReference type="RefSeq" id="WP_285931365.1">
    <property type="nucleotide sequence ID" value="NZ_JASTZU010000027.1"/>
</dbReference>
<dbReference type="Gene3D" id="1.10.260.40">
    <property type="entry name" value="lambda repressor-like DNA-binding domains"/>
    <property type="match status" value="1"/>
</dbReference>
<keyword evidence="3" id="KW-1185">Reference proteome</keyword>
<dbReference type="SUPFAM" id="SSF47413">
    <property type="entry name" value="lambda repressor-like DNA-binding domains"/>
    <property type="match status" value="1"/>
</dbReference>
<evidence type="ECO:0000313" key="2">
    <source>
        <dbReference type="EMBL" id="MDL4840338.1"/>
    </source>
</evidence>
<protein>
    <submittedName>
        <fullName evidence="2">Helix-turn-helix transcriptional regulator</fullName>
    </submittedName>
</protein>
<dbReference type="PROSITE" id="PS50943">
    <property type="entry name" value="HTH_CROC1"/>
    <property type="match status" value="1"/>
</dbReference>